<keyword evidence="2" id="KW-1133">Transmembrane helix</keyword>
<accession>A0A5B0M916</accession>
<dbReference type="Proteomes" id="UP000324748">
    <property type="component" value="Unassembled WGS sequence"/>
</dbReference>
<feature type="region of interest" description="Disordered" evidence="1">
    <location>
        <begin position="574"/>
        <end position="594"/>
    </location>
</feature>
<evidence type="ECO:0000256" key="1">
    <source>
        <dbReference type="SAM" id="MobiDB-lite"/>
    </source>
</evidence>
<sequence length="647" mass="74008">MSEGEEGSSLAMHASTYPRGKRTKTKKKRKKKKSCDSCFPVDFSITIIKFLNGNKLILIGSRENNSNNSLQSLHIQHHLQNQKQTQQGSSSSSSSPRNPDISHFQKKKKKKNLQRFVSFSYMKEANPLQWTPSSSAPRPSFIDLLKSLARRSKLLLFCAAFLVFLFFSCSFLDVPIGFGIDEYWEQWTTSNPRDLLRGMREGDEEVPEYCYDPYRLPGYVERSELPEGPISSVSWNANDPSARGRRLARPNGVEGSARLTIPTLSAQLLANPQASELQFLRNRTVVFIGDSLDRNEVYHLAQETFGQTSHRFLMPQDLPLIHSPAHHSHRIGIGAHPELGFSIANWFLMSVDIDLPTTPFFHPDEDPPQNFEARFEKFYEPLIYNHSEILTPAPDLVVFNSGLWDLVFLSNRKDYQINQNRTQGIMSKLQVTGHELLSKSEIELHSNRFKKFLNKLVFDTFNKQTGDKGTTRFVYRTMPDSSLTLAKDNAMSRKRVRQIDRLNLQLILDFNRFQQQQNLPTFIDVLDWKWVSNQLLDELIDLVHFGRGAAQWLYGDMVLYYLRRHVIEQEIQTRRRKGERRRRRSGRLGGAKTGGLQETSALAASLVWKDCRRFAQLVSSLNSSAAGVGSGSSFKLPLSRSLFHSSL</sequence>
<dbReference type="AlphaFoldDB" id="A0A5B0M916"/>
<dbReference type="EMBL" id="VSWC01000158">
    <property type="protein sequence ID" value="KAA1073697.1"/>
    <property type="molecule type" value="Genomic_DNA"/>
</dbReference>
<evidence type="ECO:0000313" key="4">
    <source>
        <dbReference type="Proteomes" id="UP000324748"/>
    </source>
</evidence>
<reference evidence="3 4" key="1">
    <citation type="submission" date="2019-05" db="EMBL/GenBank/DDBJ databases">
        <title>Emergence of the Ug99 lineage of the wheat stem rust pathogen through somatic hybridization.</title>
        <authorList>
            <person name="Li F."/>
            <person name="Upadhyaya N.M."/>
            <person name="Sperschneider J."/>
            <person name="Matny O."/>
            <person name="Nguyen-Phuc H."/>
            <person name="Mago R."/>
            <person name="Raley C."/>
            <person name="Miller M.E."/>
            <person name="Silverstein K.A.T."/>
            <person name="Henningsen E."/>
            <person name="Hirsch C.D."/>
            <person name="Visser B."/>
            <person name="Pretorius Z.A."/>
            <person name="Steffenson B.J."/>
            <person name="Schwessinger B."/>
            <person name="Dodds P.N."/>
            <person name="Figueroa M."/>
        </authorList>
    </citation>
    <scope>NUCLEOTIDE SEQUENCE [LARGE SCALE GENOMIC DNA]</scope>
    <source>
        <strain evidence="3">21-0</strain>
    </source>
</reference>
<name>A0A5B0M916_PUCGR</name>
<feature type="compositionally biased region" description="Basic residues" evidence="1">
    <location>
        <begin position="19"/>
        <end position="32"/>
    </location>
</feature>
<gene>
    <name evidence="3" type="ORF">PGT21_022919</name>
</gene>
<feature type="compositionally biased region" description="Low complexity" evidence="1">
    <location>
        <begin position="78"/>
        <end position="95"/>
    </location>
</feature>
<evidence type="ECO:0000256" key="2">
    <source>
        <dbReference type="SAM" id="Phobius"/>
    </source>
</evidence>
<protein>
    <submittedName>
        <fullName evidence="3">Uncharacterized protein</fullName>
    </submittedName>
</protein>
<dbReference type="OrthoDB" id="2588793at2759"/>
<evidence type="ECO:0000313" key="3">
    <source>
        <dbReference type="EMBL" id="KAA1073697.1"/>
    </source>
</evidence>
<keyword evidence="2" id="KW-0472">Membrane</keyword>
<feature type="compositionally biased region" description="Basic residues" evidence="1">
    <location>
        <begin position="574"/>
        <end position="586"/>
    </location>
</feature>
<organism evidence="3 4">
    <name type="scientific">Puccinia graminis f. sp. tritici</name>
    <dbReference type="NCBI Taxonomy" id="56615"/>
    <lineage>
        <taxon>Eukaryota</taxon>
        <taxon>Fungi</taxon>
        <taxon>Dikarya</taxon>
        <taxon>Basidiomycota</taxon>
        <taxon>Pucciniomycotina</taxon>
        <taxon>Pucciniomycetes</taxon>
        <taxon>Pucciniales</taxon>
        <taxon>Pucciniaceae</taxon>
        <taxon>Puccinia</taxon>
    </lineage>
</organism>
<feature type="region of interest" description="Disordered" evidence="1">
    <location>
        <begin position="77"/>
        <end position="111"/>
    </location>
</feature>
<keyword evidence="2" id="KW-0812">Transmembrane</keyword>
<feature type="transmembrane region" description="Helical" evidence="2">
    <location>
        <begin position="154"/>
        <end position="178"/>
    </location>
</feature>
<feature type="region of interest" description="Disordered" evidence="1">
    <location>
        <begin position="1"/>
        <end position="32"/>
    </location>
</feature>
<keyword evidence="4" id="KW-1185">Reference proteome</keyword>
<comment type="caution">
    <text evidence="3">The sequence shown here is derived from an EMBL/GenBank/DDBJ whole genome shotgun (WGS) entry which is preliminary data.</text>
</comment>
<proteinExistence type="predicted"/>